<evidence type="ECO:0000313" key="3">
    <source>
        <dbReference type="Proteomes" id="UP000808349"/>
    </source>
</evidence>
<evidence type="ECO:0000256" key="1">
    <source>
        <dbReference type="SAM" id="SignalP"/>
    </source>
</evidence>
<feature type="signal peptide" evidence="1">
    <location>
        <begin position="1"/>
        <end position="17"/>
    </location>
</feature>
<evidence type="ECO:0008006" key="4">
    <source>
        <dbReference type="Google" id="ProtNLM"/>
    </source>
</evidence>
<reference evidence="2 3" key="1">
    <citation type="submission" date="2020-10" db="EMBL/GenBank/DDBJ databases">
        <title>Connecting structure to function with the recovery of over 1000 high-quality activated sludge metagenome-assembled genomes encoding full-length rRNA genes using long-read sequencing.</title>
        <authorList>
            <person name="Singleton C.M."/>
            <person name="Petriglieri F."/>
            <person name="Kristensen J.M."/>
            <person name="Kirkegaard R.H."/>
            <person name="Michaelsen T.Y."/>
            <person name="Andersen M.H."/>
            <person name="Karst S.M."/>
            <person name="Dueholm M.S."/>
            <person name="Nielsen P.H."/>
            <person name="Albertsen M."/>
        </authorList>
    </citation>
    <scope>NUCLEOTIDE SEQUENCE [LARGE SCALE GENOMIC DNA]</scope>
    <source>
        <strain evidence="2">Ribe_18-Q3-R11-54_BAT3C.373</strain>
    </source>
</reference>
<keyword evidence="1" id="KW-0732">Signal</keyword>
<feature type="chain" id="PRO_5039571623" description="Secretion system C-terminal sorting domain-containing protein" evidence="1">
    <location>
        <begin position="18"/>
        <end position="618"/>
    </location>
</feature>
<proteinExistence type="predicted"/>
<sequence length="618" mass="69339">MKYLCLILSLMFQLTSAQDLTNKYTYSASELNQFTIIESPSIKVKEKSRTIQAKQADMRFEPLLIHPISQNLSENDEELQKIKEKRDFLKQSEFGIKNRGQNDDSPLAPKITIGRSFYADIDGACPNDNTIAISNGGRIISMMNEYVGIYNRNGAKLNFYTLNEFFNFSGSLCDPKVEYDPVADRFFAYIQACGSVHDHIGFAFSNTNDPNGSWHIYEFDSDAFGDNSWSDYPKVAINRDEVFVSMNLFEDVSNGKYKQSIVYQLNKTEGYNGNSIHYKIWSGFKNGTLLPIRSGSSNQYGPGIYLVQSTAGGSDFINYYDITGKLGDPNAKLLYQKLTTTSYEPSGNAYQYGTSVRLDIGDCRMQDGYYLNGIIHFVFSADDQGYSGIRYHRLDPTLLNINNFQIFSASDERDFCYPSIAPFSNATGDHTSIIHFASSGIDYYPDMRAKLYFNDFTSASSIRVHTYGPNQTCATNGVSRWGDYSGIAKVYNSSTPTVWIAGSLGSTVSYKWVSYIAELYSSPDATSSPQIKVNTSINPLPVTNRLNYTIELSKKTTAIFTLIDETGHTISNVFEGTLLPGENKFSFSTNELTNGTYYLRITSTKNELIKTEKILIAH</sequence>
<organism evidence="2 3">
    <name type="scientific">Candidatus Defluviibacterium haderslevense</name>
    <dbReference type="NCBI Taxonomy" id="2981993"/>
    <lineage>
        <taxon>Bacteria</taxon>
        <taxon>Pseudomonadati</taxon>
        <taxon>Bacteroidota</taxon>
        <taxon>Saprospiria</taxon>
        <taxon>Saprospirales</taxon>
        <taxon>Saprospiraceae</taxon>
        <taxon>Candidatus Defluviibacterium</taxon>
    </lineage>
</organism>
<gene>
    <name evidence="2" type="ORF">IPO85_04500</name>
</gene>
<evidence type="ECO:0000313" key="2">
    <source>
        <dbReference type="EMBL" id="MBK9716769.1"/>
    </source>
</evidence>
<comment type="caution">
    <text evidence="2">The sequence shown here is derived from an EMBL/GenBank/DDBJ whole genome shotgun (WGS) entry which is preliminary data.</text>
</comment>
<protein>
    <recommendedName>
        <fullName evidence="4">Secretion system C-terminal sorting domain-containing protein</fullName>
    </recommendedName>
</protein>
<dbReference type="Proteomes" id="UP000808349">
    <property type="component" value="Unassembled WGS sequence"/>
</dbReference>
<name>A0A9D7XCH4_9BACT</name>
<accession>A0A9D7XCH4</accession>
<dbReference type="EMBL" id="JADKFW010000004">
    <property type="protein sequence ID" value="MBK9716769.1"/>
    <property type="molecule type" value="Genomic_DNA"/>
</dbReference>
<dbReference type="AlphaFoldDB" id="A0A9D7XCH4"/>